<dbReference type="AlphaFoldDB" id="A0A0F9N6G6"/>
<dbReference type="Gene3D" id="3.40.50.620">
    <property type="entry name" value="HUPs"/>
    <property type="match status" value="1"/>
</dbReference>
<gene>
    <name evidence="1" type="ORF">LCGC14_1066940</name>
</gene>
<reference evidence="1" key="1">
    <citation type="journal article" date="2015" name="Nature">
        <title>Complex archaea that bridge the gap between prokaryotes and eukaryotes.</title>
        <authorList>
            <person name="Spang A."/>
            <person name="Saw J.H."/>
            <person name="Jorgensen S.L."/>
            <person name="Zaremba-Niedzwiedzka K."/>
            <person name="Martijn J."/>
            <person name="Lind A.E."/>
            <person name="van Eijk R."/>
            <person name="Schleper C."/>
            <person name="Guy L."/>
            <person name="Ettema T.J."/>
        </authorList>
    </citation>
    <scope>NUCLEOTIDE SEQUENCE</scope>
</reference>
<dbReference type="EMBL" id="LAZR01004571">
    <property type="protein sequence ID" value="KKN07432.1"/>
    <property type="molecule type" value="Genomic_DNA"/>
</dbReference>
<sequence>MSKALFICFRKLQNRNFKELGEAIAKRLEPDNVTATQPYIFSDKNTFTLIYNPSPTIKTDGPSLCLGMSDGSDSLFIPNSPLPDGSYALFRAGEEMAEASSDFAASRTMWYYKSEEIFMVSTSQRMAIAFFGNFELNNKACGWFLSSGTLGPGHSWDKRLQIVPPRTRLLLNRNSWEFKIEKNVNFGFNTDAETVKDAVSHKQKLIDVVQKAVESLHIIPSQWTLALSGGMDSRSLLFHLQNPELRAVTWGLKMAMNQATSDARIGKKLAKKTNVPHQYAEMDYKEGSFPTLINRFIQASEGRIDHLAGYLDGLQLWGDLSETGRGVIRGYDAFGRKPPVKNEHQVRRTCNLSITTSQTTIPEKFRITENDIPLHLSRNDGETLEDWRDRLWLQHRTPVTTAALEDIKLSYVEIVNPLLSEQVVRAVQSLPVTLRNDKKVWDTITSEMFPGIPFAKREAVQEVGEVLNLKDVEDYICDTLRNHKDSTIFPKSFLNYLIDSYGSDYQKESFRRGLRKLIKAYLPKFIENIIRANVNTGFLSNQWLATRTFMILRINEMLVEDAKIGDI</sequence>
<protein>
    <recommendedName>
        <fullName evidence="2">Asparagine synthetase domain-containing protein</fullName>
    </recommendedName>
</protein>
<proteinExistence type="predicted"/>
<dbReference type="InterPro" id="IPR014729">
    <property type="entry name" value="Rossmann-like_a/b/a_fold"/>
</dbReference>
<name>A0A0F9N6G6_9ZZZZ</name>
<evidence type="ECO:0000313" key="1">
    <source>
        <dbReference type="EMBL" id="KKN07432.1"/>
    </source>
</evidence>
<organism evidence="1">
    <name type="scientific">marine sediment metagenome</name>
    <dbReference type="NCBI Taxonomy" id="412755"/>
    <lineage>
        <taxon>unclassified sequences</taxon>
        <taxon>metagenomes</taxon>
        <taxon>ecological metagenomes</taxon>
    </lineage>
</organism>
<accession>A0A0F9N6G6</accession>
<dbReference type="SUPFAM" id="SSF52402">
    <property type="entry name" value="Adenine nucleotide alpha hydrolases-like"/>
    <property type="match status" value="1"/>
</dbReference>
<evidence type="ECO:0008006" key="2">
    <source>
        <dbReference type="Google" id="ProtNLM"/>
    </source>
</evidence>
<comment type="caution">
    <text evidence="1">The sequence shown here is derived from an EMBL/GenBank/DDBJ whole genome shotgun (WGS) entry which is preliminary data.</text>
</comment>